<evidence type="ECO:0000256" key="1">
    <source>
        <dbReference type="SAM" id="Phobius"/>
    </source>
</evidence>
<dbReference type="RefSeq" id="WP_284348907.1">
    <property type="nucleotide sequence ID" value="NZ_BRXS01000002.1"/>
</dbReference>
<keyword evidence="1" id="KW-0812">Transmembrane</keyword>
<dbReference type="AlphaFoldDB" id="A0AA37Q148"/>
<keyword evidence="1" id="KW-0472">Membrane</keyword>
<evidence type="ECO:0000313" key="2">
    <source>
        <dbReference type="EMBL" id="GLC24459.1"/>
    </source>
</evidence>
<reference evidence="2" key="1">
    <citation type="submission" date="2022-08" db="EMBL/GenBank/DDBJ databases">
        <title>Draft genome sequencing of Roseisolibacter agri AW1220.</title>
        <authorList>
            <person name="Tobiishi Y."/>
            <person name="Tonouchi A."/>
        </authorList>
    </citation>
    <scope>NUCLEOTIDE SEQUENCE</scope>
    <source>
        <strain evidence="2">AW1220</strain>
    </source>
</reference>
<name>A0AA37Q148_9BACT</name>
<proteinExistence type="predicted"/>
<dbReference type="EMBL" id="BRXS01000002">
    <property type="protein sequence ID" value="GLC24459.1"/>
    <property type="molecule type" value="Genomic_DNA"/>
</dbReference>
<protein>
    <submittedName>
        <fullName evidence="2">Uncharacterized protein</fullName>
    </submittedName>
</protein>
<keyword evidence="3" id="KW-1185">Reference proteome</keyword>
<keyword evidence="1" id="KW-1133">Transmembrane helix</keyword>
<feature type="transmembrane region" description="Helical" evidence="1">
    <location>
        <begin position="86"/>
        <end position="106"/>
    </location>
</feature>
<dbReference type="Proteomes" id="UP001161325">
    <property type="component" value="Unassembled WGS sequence"/>
</dbReference>
<organism evidence="2 3">
    <name type="scientific">Roseisolibacter agri</name>
    <dbReference type="NCBI Taxonomy" id="2014610"/>
    <lineage>
        <taxon>Bacteria</taxon>
        <taxon>Pseudomonadati</taxon>
        <taxon>Gemmatimonadota</taxon>
        <taxon>Gemmatimonadia</taxon>
        <taxon>Gemmatimonadales</taxon>
        <taxon>Gemmatimonadaceae</taxon>
        <taxon>Roseisolibacter</taxon>
    </lineage>
</organism>
<evidence type="ECO:0000313" key="3">
    <source>
        <dbReference type="Proteomes" id="UP001161325"/>
    </source>
</evidence>
<gene>
    <name evidence="2" type="ORF">rosag_09720</name>
</gene>
<accession>A0AA37Q148</accession>
<comment type="caution">
    <text evidence="2">The sequence shown here is derived from an EMBL/GenBank/DDBJ whole genome shotgun (WGS) entry which is preliminary data.</text>
</comment>
<sequence>MKTMRATHRAPRAARSSIETLLERIGVDPVLAESVVGDLAEEYAERAARDGAGAARWWYVREALRSAPHLAWSALRRLDHRGRMRLAAGIAGAGVATCVALLWWSAGAGPPVRLVTGVRDTVVVNHVKAVSLATRVLDADGRVLPDTGVRYARIAGAPVELSARGVVTCPRRGDAIVRASLGALATDVVLLCRPVRDARAAVWNDFLVGDPARELPTEFTGVDGEPVTLLSARLSVDDSTVATLDGLHIRPLRAGRTHLGLSVGNRWAGGEIRVFAPVAGFEGLRPDLRPDERLVAASVRLAPGDSVRLRLPMGLLNLVFLARATAAGGGPAPLLRVDGPVMCLPVPGPRVYNSRCLVRAAGATVTLAHPGAKAPAVVGALALEWERER</sequence>